<dbReference type="EC" id="3.-.-.-" evidence="1"/>
<dbReference type="InterPro" id="IPR006439">
    <property type="entry name" value="HAD-SF_hydro_IA"/>
</dbReference>
<dbReference type="Proteomes" id="UP001596067">
    <property type="component" value="Unassembled WGS sequence"/>
</dbReference>
<dbReference type="SFLD" id="SFLDS00003">
    <property type="entry name" value="Haloacid_Dehalogenase"/>
    <property type="match status" value="1"/>
</dbReference>
<dbReference type="SUPFAM" id="SSF56784">
    <property type="entry name" value="HAD-like"/>
    <property type="match status" value="1"/>
</dbReference>
<organism evidence="1 2">
    <name type="scientific">Kitasatospora aburaviensis</name>
    <dbReference type="NCBI Taxonomy" id="67265"/>
    <lineage>
        <taxon>Bacteria</taxon>
        <taxon>Bacillati</taxon>
        <taxon>Actinomycetota</taxon>
        <taxon>Actinomycetes</taxon>
        <taxon>Kitasatosporales</taxon>
        <taxon>Streptomycetaceae</taxon>
        <taxon>Kitasatospora</taxon>
    </lineage>
</organism>
<dbReference type="InterPro" id="IPR036412">
    <property type="entry name" value="HAD-like_sf"/>
</dbReference>
<dbReference type="Gene3D" id="1.10.150.240">
    <property type="entry name" value="Putative phosphatase, domain 2"/>
    <property type="match status" value="1"/>
</dbReference>
<proteinExistence type="predicted"/>
<reference evidence="2" key="1">
    <citation type="journal article" date="2019" name="Int. J. Syst. Evol. Microbiol.">
        <title>The Global Catalogue of Microorganisms (GCM) 10K type strain sequencing project: providing services to taxonomists for standard genome sequencing and annotation.</title>
        <authorList>
            <consortium name="The Broad Institute Genomics Platform"/>
            <consortium name="The Broad Institute Genome Sequencing Center for Infectious Disease"/>
            <person name="Wu L."/>
            <person name="Ma J."/>
        </authorList>
    </citation>
    <scope>NUCLEOTIDE SEQUENCE [LARGE SCALE GENOMIC DNA]</scope>
    <source>
        <strain evidence="2">CGMCC 4.1469</strain>
    </source>
</reference>
<keyword evidence="1" id="KW-0378">Hydrolase</keyword>
<evidence type="ECO:0000313" key="2">
    <source>
        <dbReference type="Proteomes" id="UP001596067"/>
    </source>
</evidence>
<dbReference type="GO" id="GO:0016787">
    <property type="term" value="F:hydrolase activity"/>
    <property type="evidence" value="ECO:0007669"/>
    <property type="project" value="UniProtKB-KW"/>
</dbReference>
<protein>
    <submittedName>
        <fullName evidence="1">HAD family hydrolase</fullName>
        <ecNumber evidence="1">3.-.-.-</ecNumber>
    </submittedName>
</protein>
<dbReference type="InterPro" id="IPR050155">
    <property type="entry name" value="HAD-like_hydrolase_sf"/>
</dbReference>
<keyword evidence="2" id="KW-1185">Reference proteome</keyword>
<evidence type="ECO:0000313" key="1">
    <source>
        <dbReference type="EMBL" id="MFC5884386.1"/>
    </source>
</evidence>
<dbReference type="Gene3D" id="3.40.50.1000">
    <property type="entry name" value="HAD superfamily/HAD-like"/>
    <property type="match status" value="1"/>
</dbReference>
<dbReference type="InterPro" id="IPR023214">
    <property type="entry name" value="HAD_sf"/>
</dbReference>
<name>A0ABW1EQQ1_9ACTN</name>
<dbReference type="Pfam" id="PF00702">
    <property type="entry name" value="Hydrolase"/>
    <property type="match status" value="1"/>
</dbReference>
<dbReference type="NCBIfam" id="TIGR01509">
    <property type="entry name" value="HAD-SF-IA-v3"/>
    <property type="match status" value="1"/>
</dbReference>
<gene>
    <name evidence="1" type="ORF">ACFP0N_05215</name>
</gene>
<dbReference type="EMBL" id="JBHSOD010000004">
    <property type="protein sequence ID" value="MFC5884386.1"/>
    <property type="molecule type" value="Genomic_DNA"/>
</dbReference>
<dbReference type="SFLD" id="SFLDG01129">
    <property type="entry name" value="C1.5:_HAD__Beta-PGM__Phosphata"/>
    <property type="match status" value="1"/>
</dbReference>
<sequence length="227" mass="23212">MTTAATPAGPEPAHGAADAPAGVVFDLDGTLVDSWALHLRCLRRSLHAAGLPEPSAARLAAAQRPTDAQTLAALVPPDLLDEAALGYDRELRRLLAEEPTDRLAMPGARRTVAALRAAGLTLGICTGRSRAHAQALLDAAGLAIGLTVAREDAAHPKPAADGLLLALRRLGLTPDRARYVGDSPADARQGAAAGVPTLLLRPGGGPPADGTLRSLHDLPAVLRKAGP</sequence>
<dbReference type="PANTHER" id="PTHR43434">
    <property type="entry name" value="PHOSPHOGLYCOLATE PHOSPHATASE"/>
    <property type="match status" value="1"/>
</dbReference>
<dbReference type="PANTHER" id="PTHR43434:SF1">
    <property type="entry name" value="PHOSPHOGLYCOLATE PHOSPHATASE"/>
    <property type="match status" value="1"/>
</dbReference>
<accession>A0ABW1EQQ1</accession>
<dbReference type="InterPro" id="IPR023198">
    <property type="entry name" value="PGP-like_dom2"/>
</dbReference>
<dbReference type="RefSeq" id="WP_313762704.1">
    <property type="nucleotide sequence ID" value="NZ_BAAAVH010000110.1"/>
</dbReference>
<comment type="caution">
    <text evidence="1">The sequence shown here is derived from an EMBL/GenBank/DDBJ whole genome shotgun (WGS) entry which is preliminary data.</text>
</comment>